<reference evidence="6" key="1">
    <citation type="submission" date="2025-08" db="UniProtKB">
        <authorList>
            <consortium name="Ensembl"/>
        </authorList>
    </citation>
    <scope>IDENTIFICATION</scope>
</reference>
<dbReference type="InterPro" id="IPR001611">
    <property type="entry name" value="Leu-rich_rpt"/>
</dbReference>
<dbReference type="InterPro" id="IPR032675">
    <property type="entry name" value="LRR_dom_sf"/>
</dbReference>
<dbReference type="Pfam" id="PF13516">
    <property type="entry name" value="LRR_6"/>
    <property type="match status" value="4"/>
</dbReference>
<dbReference type="GeneTree" id="ENSGT00940000157454"/>
<reference evidence="6" key="2">
    <citation type="submission" date="2025-09" db="UniProtKB">
        <authorList>
            <consortium name="Ensembl"/>
        </authorList>
    </citation>
    <scope>IDENTIFICATION</scope>
</reference>
<dbReference type="PANTHER" id="PTHR24112">
    <property type="entry name" value="LEUCINE-RICH REPEAT, ISOFORM F-RELATED"/>
    <property type="match status" value="1"/>
</dbReference>
<accession>A0A3B4VI32</accession>
<evidence type="ECO:0000256" key="3">
    <source>
        <dbReference type="ARBA" id="ARBA00038315"/>
    </source>
</evidence>
<dbReference type="SMART" id="SM00368">
    <property type="entry name" value="LRR_RI"/>
    <property type="match status" value="7"/>
</dbReference>
<evidence type="ECO:0000313" key="6">
    <source>
        <dbReference type="Ensembl" id="ENSSDUP00000030202.1"/>
    </source>
</evidence>
<evidence type="ECO:0000256" key="1">
    <source>
        <dbReference type="ARBA" id="ARBA00022614"/>
    </source>
</evidence>
<dbReference type="OMA" id="LALRINC"/>
<comment type="similarity">
    <text evidence="3">Belongs to the PPP1R37 family.</text>
</comment>
<dbReference type="AlphaFoldDB" id="A0A3B4VI32"/>
<name>A0A3B4VI32_SERDU</name>
<proteinExistence type="inferred from homology"/>
<keyword evidence="1" id="KW-0433">Leucine-rich repeat</keyword>
<keyword evidence="7" id="KW-1185">Reference proteome</keyword>
<dbReference type="InterPro" id="IPR051279">
    <property type="entry name" value="PP1-Reg/Actin-Interact_Protein"/>
</dbReference>
<dbReference type="Ensembl" id="ENSSDUT00000030721.1">
    <property type="protein sequence ID" value="ENSSDUP00000030202.1"/>
    <property type="gene ID" value="ENSSDUG00000021767.1"/>
</dbReference>
<evidence type="ECO:0000256" key="5">
    <source>
        <dbReference type="ARBA" id="ARBA00041209"/>
    </source>
</evidence>
<evidence type="ECO:0000256" key="2">
    <source>
        <dbReference type="ARBA" id="ARBA00022737"/>
    </source>
</evidence>
<dbReference type="PANTHER" id="PTHR24112:SF9">
    <property type="entry name" value="PROTEIN PHOSPHATASE 1 REGULATORY SUBUNIT 37"/>
    <property type="match status" value="1"/>
</dbReference>
<dbReference type="SUPFAM" id="SSF52047">
    <property type="entry name" value="RNI-like"/>
    <property type="match status" value="1"/>
</dbReference>
<keyword evidence="2" id="KW-0677">Repeat</keyword>
<organism evidence="6 7">
    <name type="scientific">Seriola dumerili</name>
    <name type="common">Greater amberjack</name>
    <name type="synonym">Caranx dumerili</name>
    <dbReference type="NCBI Taxonomy" id="41447"/>
    <lineage>
        <taxon>Eukaryota</taxon>
        <taxon>Metazoa</taxon>
        <taxon>Chordata</taxon>
        <taxon>Craniata</taxon>
        <taxon>Vertebrata</taxon>
        <taxon>Euteleostomi</taxon>
        <taxon>Actinopterygii</taxon>
        <taxon>Neopterygii</taxon>
        <taxon>Teleostei</taxon>
        <taxon>Neoteleostei</taxon>
        <taxon>Acanthomorphata</taxon>
        <taxon>Carangaria</taxon>
        <taxon>Carangiformes</taxon>
        <taxon>Carangidae</taxon>
        <taxon>Seriola</taxon>
    </lineage>
</organism>
<dbReference type="Proteomes" id="UP000261420">
    <property type="component" value="Unplaced"/>
</dbReference>
<protein>
    <recommendedName>
        <fullName evidence="4">Protein phosphatase 1 regulatory subunit 37</fullName>
    </recommendedName>
    <alternativeName>
        <fullName evidence="5">Leucine-rich repeat-containing protein 68</fullName>
    </alternativeName>
</protein>
<sequence>LFLLFQGASSLLDMILYYESTTHLDISDNGSMGTSGWRALAHLIKQSVCLSRLDVCNVPMVDYPALSLSKALLTSRLTVLHLHNAQLSGMPLYTLGALKANRALQELHLTNNLLNSYQDALQLGDLLRYNTTLKTLELSNNAVADSLEELCDGLRRQTAGLRVLLLRNNHITAEGMVHLAKTLPVLKVLQVLDLGENFLGNEGIQVIRMPLMVNCSVLQLGLAQASITAVALAEFLAESHQIQRLDLRQNEVKVGGLMALCLALRINCSLASLDLDLALPQEQVSPTQTAD</sequence>
<dbReference type="Gene3D" id="3.80.10.10">
    <property type="entry name" value="Ribonuclease Inhibitor"/>
    <property type="match status" value="2"/>
</dbReference>
<evidence type="ECO:0000256" key="4">
    <source>
        <dbReference type="ARBA" id="ARBA00040684"/>
    </source>
</evidence>
<evidence type="ECO:0000313" key="7">
    <source>
        <dbReference type="Proteomes" id="UP000261420"/>
    </source>
</evidence>